<evidence type="ECO:0000313" key="7">
    <source>
        <dbReference type="EMBL" id="TNC78062.1"/>
    </source>
</evidence>
<accession>A0A5C4NVI6</accession>
<name>A0A5C4NVI6_9BURK</name>
<dbReference type="AlphaFoldDB" id="A0A5C4NVI6"/>
<dbReference type="EMBL" id="VDGE01000001">
    <property type="protein sequence ID" value="TNC78062.1"/>
    <property type="molecule type" value="Genomic_DNA"/>
</dbReference>
<dbReference type="SUPFAM" id="SSF46689">
    <property type="entry name" value="Homeodomain-like"/>
    <property type="match status" value="1"/>
</dbReference>
<dbReference type="InterPro" id="IPR018060">
    <property type="entry name" value="HTH_AraC"/>
</dbReference>
<gene>
    <name evidence="7" type="ORF">FHI69_01825</name>
</gene>
<keyword evidence="1" id="KW-0678">Repressor</keyword>
<reference evidence="7 8" key="1">
    <citation type="submission" date="2019-06" db="EMBL/GenBank/DDBJ databases">
        <title>Genome sequence of Janthinobacterium lividum UCD_MED1.</title>
        <authorList>
            <person name="De Leon M.E."/>
            <person name="Jospin G."/>
        </authorList>
    </citation>
    <scope>NUCLEOTIDE SEQUENCE [LARGE SCALE GENOMIC DNA]</scope>
    <source>
        <strain evidence="7 8">UCD_MED1</strain>
    </source>
</reference>
<dbReference type="SUPFAM" id="SSF51182">
    <property type="entry name" value="RmlC-like cupins"/>
    <property type="match status" value="1"/>
</dbReference>
<dbReference type="Pfam" id="PF02311">
    <property type="entry name" value="AraC_binding"/>
    <property type="match status" value="1"/>
</dbReference>
<dbReference type="PROSITE" id="PS01124">
    <property type="entry name" value="HTH_ARAC_FAMILY_2"/>
    <property type="match status" value="1"/>
</dbReference>
<evidence type="ECO:0000313" key="8">
    <source>
        <dbReference type="Proteomes" id="UP000305681"/>
    </source>
</evidence>
<evidence type="ECO:0000256" key="2">
    <source>
        <dbReference type="ARBA" id="ARBA00023015"/>
    </source>
</evidence>
<evidence type="ECO:0000256" key="4">
    <source>
        <dbReference type="ARBA" id="ARBA00023159"/>
    </source>
</evidence>
<dbReference type="GO" id="GO:0003700">
    <property type="term" value="F:DNA-binding transcription factor activity"/>
    <property type="evidence" value="ECO:0007669"/>
    <property type="project" value="InterPro"/>
</dbReference>
<dbReference type="PANTHER" id="PTHR11019">
    <property type="entry name" value="HTH-TYPE TRANSCRIPTIONAL REGULATOR NIMR"/>
    <property type="match status" value="1"/>
</dbReference>
<dbReference type="InterPro" id="IPR003313">
    <property type="entry name" value="AraC-bd"/>
</dbReference>
<comment type="caution">
    <text evidence="7">The sequence shown here is derived from an EMBL/GenBank/DDBJ whole genome shotgun (WGS) entry which is preliminary data.</text>
</comment>
<dbReference type="InterPro" id="IPR011051">
    <property type="entry name" value="RmlC_Cupin_sf"/>
</dbReference>
<keyword evidence="4" id="KW-0010">Activator</keyword>
<keyword evidence="3" id="KW-0238">DNA-binding</keyword>
<evidence type="ECO:0000256" key="1">
    <source>
        <dbReference type="ARBA" id="ARBA00022491"/>
    </source>
</evidence>
<dbReference type="InterPro" id="IPR020449">
    <property type="entry name" value="Tscrpt_reg_AraC-type_HTH"/>
</dbReference>
<dbReference type="FunFam" id="1.10.10.60:FF:000132">
    <property type="entry name" value="AraC family transcriptional regulator"/>
    <property type="match status" value="1"/>
</dbReference>
<proteinExistence type="predicted"/>
<keyword evidence="5" id="KW-0804">Transcription</keyword>
<organism evidence="7 8">
    <name type="scientific">Janthinobacterium lividum</name>
    <dbReference type="NCBI Taxonomy" id="29581"/>
    <lineage>
        <taxon>Bacteria</taxon>
        <taxon>Pseudomonadati</taxon>
        <taxon>Pseudomonadota</taxon>
        <taxon>Betaproteobacteria</taxon>
        <taxon>Burkholderiales</taxon>
        <taxon>Oxalobacteraceae</taxon>
        <taxon>Janthinobacterium</taxon>
    </lineage>
</organism>
<dbReference type="CDD" id="cd06124">
    <property type="entry name" value="cupin_NimR-like_N"/>
    <property type="match status" value="1"/>
</dbReference>
<evidence type="ECO:0000259" key="6">
    <source>
        <dbReference type="PROSITE" id="PS01124"/>
    </source>
</evidence>
<dbReference type="Proteomes" id="UP000305681">
    <property type="component" value="Unassembled WGS sequence"/>
</dbReference>
<sequence length="274" mass="29970">MVSGQPSARLRWQVKYCRVRAMDDFYTEVPRPLIATARDYGTGAMFPSHSHARGQFAYAARGVISVHTPQGNWLVPPQRACWVPAQLVHGMRMHGAVTMHNVFIDAAAIDGTGLPPHCQVLDTPPLLRQLLAEAVTVDALYAEQSRAGRLMALLLDEIAAARPLPLSAPLPQEPRLAKLCMNMLQQPSLESNLDAMAAQAGISRRTFTRQFRIQTGLGFAQWRQQACLLAAITRLAEGQAVTRIALDLGYASPSAFTAAFRRVLGQAPSDYLSN</sequence>
<dbReference type="SMART" id="SM00342">
    <property type="entry name" value="HTH_ARAC"/>
    <property type="match status" value="1"/>
</dbReference>
<dbReference type="GO" id="GO:0043565">
    <property type="term" value="F:sequence-specific DNA binding"/>
    <property type="evidence" value="ECO:0007669"/>
    <property type="project" value="InterPro"/>
</dbReference>
<dbReference type="InterPro" id="IPR009057">
    <property type="entry name" value="Homeodomain-like_sf"/>
</dbReference>
<dbReference type="Gene3D" id="1.10.10.60">
    <property type="entry name" value="Homeodomain-like"/>
    <property type="match status" value="1"/>
</dbReference>
<dbReference type="PRINTS" id="PR00032">
    <property type="entry name" value="HTHARAC"/>
</dbReference>
<feature type="domain" description="HTH araC/xylS-type" evidence="6">
    <location>
        <begin position="174"/>
        <end position="274"/>
    </location>
</feature>
<protein>
    <submittedName>
        <fullName evidence="7">AraC family transcriptional regulator</fullName>
    </submittedName>
</protein>
<dbReference type="Pfam" id="PF12833">
    <property type="entry name" value="HTH_18"/>
    <property type="match status" value="1"/>
</dbReference>
<dbReference type="PANTHER" id="PTHR11019:SF159">
    <property type="entry name" value="TRANSCRIPTIONAL REGULATOR-RELATED"/>
    <property type="match status" value="1"/>
</dbReference>
<keyword evidence="2" id="KW-0805">Transcription regulation</keyword>
<evidence type="ECO:0000256" key="5">
    <source>
        <dbReference type="ARBA" id="ARBA00023163"/>
    </source>
</evidence>
<evidence type="ECO:0000256" key="3">
    <source>
        <dbReference type="ARBA" id="ARBA00023125"/>
    </source>
</evidence>